<name>A0A974BIM8_SEDHY</name>
<feature type="domain" description="4Fe-4S ferredoxin-type" evidence="4">
    <location>
        <begin position="339"/>
        <end position="370"/>
    </location>
</feature>
<proteinExistence type="predicted"/>
<keyword evidence="6" id="KW-1185">Reference proteome</keyword>
<dbReference type="PROSITE" id="PS00198">
    <property type="entry name" value="4FE4S_FER_1"/>
    <property type="match status" value="1"/>
</dbReference>
<evidence type="ECO:0000256" key="3">
    <source>
        <dbReference type="ARBA" id="ARBA00023014"/>
    </source>
</evidence>
<dbReference type="PROSITE" id="PS51379">
    <property type="entry name" value="4FE4S_FER_2"/>
    <property type="match status" value="1"/>
</dbReference>
<dbReference type="PANTHER" id="PTHR43312">
    <property type="entry name" value="D-THREO-ALDOSE 1-DEHYDROGENASE"/>
    <property type="match status" value="1"/>
</dbReference>
<evidence type="ECO:0000313" key="6">
    <source>
        <dbReference type="Proteomes" id="UP000611629"/>
    </source>
</evidence>
<dbReference type="Gene3D" id="3.20.20.100">
    <property type="entry name" value="NADP-dependent oxidoreductase domain"/>
    <property type="match status" value="1"/>
</dbReference>
<dbReference type="PANTHER" id="PTHR43312:SF2">
    <property type="entry name" value="OXIDOREDUCTASE"/>
    <property type="match status" value="1"/>
</dbReference>
<dbReference type="InterPro" id="IPR053135">
    <property type="entry name" value="AKR2_Oxidoreductase"/>
</dbReference>
<keyword evidence="1" id="KW-0479">Metal-binding</keyword>
<dbReference type="Pfam" id="PF00248">
    <property type="entry name" value="Aldo_ket_red"/>
    <property type="match status" value="1"/>
</dbReference>
<dbReference type="GO" id="GO:0051536">
    <property type="term" value="F:iron-sulfur cluster binding"/>
    <property type="evidence" value="ECO:0007669"/>
    <property type="project" value="UniProtKB-KW"/>
</dbReference>
<dbReference type="InterPro" id="IPR017896">
    <property type="entry name" value="4Fe4S_Fe-S-bd"/>
</dbReference>
<accession>A0A974BIM8</accession>
<organism evidence="5 6">
    <name type="scientific">Sedimentibacter hydroxybenzoicus DSM 7310</name>
    <dbReference type="NCBI Taxonomy" id="1123245"/>
    <lineage>
        <taxon>Bacteria</taxon>
        <taxon>Bacillati</taxon>
        <taxon>Bacillota</taxon>
        <taxon>Tissierellia</taxon>
        <taxon>Sedimentibacter</taxon>
    </lineage>
</organism>
<dbReference type="InterPro" id="IPR017900">
    <property type="entry name" value="4Fe4S_Fe_S_CS"/>
</dbReference>
<evidence type="ECO:0000256" key="2">
    <source>
        <dbReference type="ARBA" id="ARBA00023004"/>
    </source>
</evidence>
<dbReference type="SUPFAM" id="SSF51430">
    <property type="entry name" value="NAD(P)-linked oxidoreductase"/>
    <property type="match status" value="1"/>
</dbReference>
<dbReference type="Proteomes" id="UP000611629">
    <property type="component" value="Unassembled WGS sequence"/>
</dbReference>
<dbReference type="InterPro" id="IPR036812">
    <property type="entry name" value="NAD(P)_OxRdtase_dom_sf"/>
</dbReference>
<dbReference type="SUPFAM" id="SSF46548">
    <property type="entry name" value="alpha-helical ferredoxin"/>
    <property type="match status" value="1"/>
</dbReference>
<gene>
    <name evidence="5" type="ORF">HZF24_06465</name>
</gene>
<dbReference type="InterPro" id="IPR023210">
    <property type="entry name" value="NADP_OxRdtase_dom"/>
</dbReference>
<evidence type="ECO:0000256" key="1">
    <source>
        <dbReference type="ARBA" id="ARBA00022723"/>
    </source>
</evidence>
<dbReference type="EMBL" id="JACBNQ010000004">
    <property type="protein sequence ID" value="NYB73783.1"/>
    <property type="molecule type" value="Genomic_DNA"/>
</dbReference>
<comment type="caution">
    <text evidence="5">The sequence shown here is derived from an EMBL/GenBank/DDBJ whole genome shotgun (WGS) entry which is preliminary data.</text>
</comment>
<keyword evidence="2" id="KW-0408">Iron</keyword>
<dbReference type="Pfam" id="PF13187">
    <property type="entry name" value="Fer4_9"/>
    <property type="match status" value="1"/>
</dbReference>
<dbReference type="AlphaFoldDB" id="A0A974BIM8"/>
<evidence type="ECO:0000259" key="4">
    <source>
        <dbReference type="PROSITE" id="PS51379"/>
    </source>
</evidence>
<dbReference type="CDD" id="cd19096">
    <property type="entry name" value="AKR_Fe-S_oxidoreductase"/>
    <property type="match status" value="1"/>
</dbReference>
<protein>
    <submittedName>
        <fullName evidence="5">Aldo/keto reductase</fullName>
    </submittedName>
</protein>
<keyword evidence="3" id="KW-0411">Iron-sulfur</keyword>
<reference evidence="5" key="1">
    <citation type="submission" date="2020-07" db="EMBL/GenBank/DDBJ databases">
        <title>Genomic analysis of a strain of Sedimentibacter Hydroxybenzoicus DSM7310.</title>
        <authorList>
            <person name="Ma S."/>
        </authorList>
    </citation>
    <scope>NUCLEOTIDE SEQUENCE</scope>
    <source>
        <strain evidence="5">DSM 7310</strain>
    </source>
</reference>
<dbReference type="GO" id="GO:0046872">
    <property type="term" value="F:metal ion binding"/>
    <property type="evidence" value="ECO:0007669"/>
    <property type="project" value="UniProtKB-KW"/>
</dbReference>
<evidence type="ECO:0000313" key="5">
    <source>
        <dbReference type="EMBL" id="NYB73783.1"/>
    </source>
</evidence>
<sequence>MQYRIDPISENKLSILGFGCMRFPRSRGQIDIVKTEELIIGAVEHGINYFDTAYIYGGCEEALGEIIHKNEIRDQIYLATKLPLGKCQSPEDFDTLFNEQLDRLHTDHFDYYLMHNLSDTKLWKRLCDMGIESWLSTKKDIGQIRQIGFSFHGAQKEFMALLDLYDWDFCQIQYNYINTEYQAGAAGLKRAADKGLPVIIMEPLLGGSLANSLPQKAQKIFRNANHSCSPAEWAFRWLWNQPEITVVLSGMNAAAQLEENLKIASCAVPNMLTEAETAVFQLVVEAFNNSYKIPCTGCNYCMPCPHKVNIPGCFAAYNMSYAVGRFSGFNQYMTSTGATDPSKNYAASQCRKCGKCEKHCPQQIPIIQSLQSVKKRMEPFWYKPMVSMFIKIRERKSKNA</sequence>